<feature type="non-terminal residue" evidence="6">
    <location>
        <position position="199"/>
    </location>
</feature>
<evidence type="ECO:0000256" key="1">
    <source>
        <dbReference type="ARBA" id="ARBA00001709"/>
    </source>
</evidence>
<protein>
    <recommendedName>
        <fullName evidence="2 4">3-hydroxyisobutyryl-CoA hydrolase</fullName>
        <shortName evidence="4">HIB-CoA hydrolase</shortName>
        <shortName evidence="4">HIBYL-CoA-H</shortName>
        <ecNumber evidence="2 4">3.1.2.4</ecNumber>
    </recommendedName>
    <alternativeName>
        <fullName evidence="4">3-hydroxyisobutyryl-coenzyme A hydrolase</fullName>
    </alternativeName>
</protein>
<dbReference type="InterPro" id="IPR029045">
    <property type="entry name" value="ClpP/crotonase-like_dom_sf"/>
</dbReference>
<dbReference type="PANTHER" id="PTHR43176">
    <property type="entry name" value="3-HYDROXYISOBUTYRYL-COA HYDROLASE-RELATED"/>
    <property type="match status" value="1"/>
</dbReference>
<dbReference type="Pfam" id="PF16113">
    <property type="entry name" value="ECH_2"/>
    <property type="match status" value="1"/>
</dbReference>
<reference evidence="6" key="1">
    <citation type="submission" date="2018-05" db="EMBL/GenBank/DDBJ databases">
        <title>Draft genome of Mucuna pruriens seed.</title>
        <authorList>
            <person name="Nnadi N.E."/>
            <person name="Vos R."/>
            <person name="Hasami M.H."/>
            <person name="Devisetty U.K."/>
            <person name="Aguiy J.C."/>
        </authorList>
    </citation>
    <scope>NUCLEOTIDE SEQUENCE [LARGE SCALE GENOMIC DNA]</scope>
    <source>
        <strain evidence="6">JCA_2017</strain>
    </source>
</reference>
<evidence type="ECO:0000313" key="6">
    <source>
        <dbReference type="EMBL" id="RDX63872.1"/>
    </source>
</evidence>
<name>A0A371ECW3_MUCPR</name>
<dbReference type="Gene3D" id="3.90.226.10">
    <property type="entry name" value="2-enoyl-CoA Hydratase, Chain A, domain 1"/>
    <property type="match status" value="1"/>
</dbReference>
<dbReference type="InterPro" id="IPR032259">
    <property type="entry name" value="HIBYL-CoA-H"/>
</dbReference>
<dbReference type="GO" id="GO:0006574">
    <property type="term" value="P:L-valine catabolic process"/>
    <property type="evidence" value="ECO:0007669"/>
    <property type="project" value="UniProtKB-UniRule"/>
</dbReference>
<organism evidence="6 7">
    <name type="scientific">Mucuna pruriens</name>
    <name type="common">Velvet bean</name>
    <name type="synonym">Dolichos pruriens</name>
    <dbReference type="NCBI Taxonomy" id="157652"/>
    <lineage>
        <taxon>Eukaryota</taxon>
        <taxon>Viridiplantae</taxon>
        <taxon>Streptophyta</taxon>
        <taxon>Embryophyta</taxon>
        <taxon>Tracheophyta</taxon>
        <taxon>Spermatophyta</taxon>
        <taxon>Magnoliopsida</taxon>
        <taxon>eudicotyledons</taxon>
        <taxon>Gunneridae</taxon>
        <taxon>Pentapetalae</taxon>
        <taxon>rosids</taxon>
        <taxon>fabids</taxon>
        <taxon>Fabales</taxon>
        <taxon>Fabaceae</taxon>
        <taxon>Papilionoideae</taxon>
        <taxon>50 kb inversion clade</taxon>
        <taxon>NPAAA clade</taxon>
        <taxon>indigoferoid/millettioid clade</taxon>
        <taxon>Phaseoleae</taxon>
        <taxon>Mucuna</taxon>
    </lineage>
</organism>
<dbReference type="EMBL" id="QJKJ01014665">
    <property type="protein sequence ID" value="RDX63872.1"/>
    <property type="molecule type" value="Genomic_DNA"/>
</dbReference>
<evidence type="ECO:0000256" key="4">
    <source>
        <dbReference type="RuleBase" id="RU369070"/>
    </source>
</evidence>
<dbReference type="EC" id="3.1.2.4" evidence="2 4"/>
<dbReference type="OrthoDB" id="16820at2759"/>
<evidence type="ECO:0000259" key="5">
    <source>
        <dbReference type="Pfam" id="PF16113"/>
    </source>
</evidence>
<dbReference type="STRING" id="157652.A0A371ECW3"/>
<feature type="domain" description="Enoyl-CoA hydratase/isomerase" evidence="5">
    <location>
        <begin position="84"/>
        <end position="160"/>
    </location>
</feature>
<keyword evidence="3 4" id="KW-0378">Hydrolase</keyword>
<dbReference type="SUPFAM" id="SSF52096">
    <property type="entry name" value="ClpP/crotonase"/>
    <property type="match status" value="1"/>
</dbReference>
<evidence type="ECO:0000256" key="3">
    <source>
        <dbReference type="ARBA" id="ARBA00022801"/>
    </source>
</evidence>
<evidence type="ECO:0000313" key="7">
    <source>
        <dbReference type="Proteomes" id="UP000257109"/>
    </source>
</evidence>
<sequence length="199" mass="22407">GSFLSLRLLEFFRPFSLRLEVFYRLRDWSGLVASIIPRFSFGDCGLSNLPRYLVAAGSTTPTHSLLLRRLLRIWWERSMLRDAGNGRAFCAGGDVAVVARDAGKGNWRFGANFFHTEYKLNYLMATYSKPQVSILNGIVMGGGAGASVHGRFRIVTENTIYEDGDLWAELVQILGKEKLPSLYEVFSIVRDEDLIINHP</sequence>
<evidence type="ECO:0000256" key="2">
    <source>
        <dbReference type="ARBA" id="ARBA00011915"/>
    </source>
</evidence>
<gene>
    <name evidence="6" type="primary">CHY1</name>
    <name evidence="6" type="ORF">CR513_57642</name>
</gene>
<dbReference type="InterPro" id="IPR045004">
    <property type="entry name" value="ECH_dom"/>
</dbReference>
<keyword evidence="7" id="KW-1185">Reference proteome</keyword>
<accession>A0A371ECW3</accession>
<proteinExistence type="inferred from homology"/>
<dbReference type="CDD" id="cd06558">
    <property type="entry name" value="crotonase-like"/>
    <property type="match status" value="1"/>
</dbReference>
<dbReference type="AlphaFoldDB" id="A0A371ECW3"/>
<dbReference type="PANTHER" id="PTHR43176:SF3">
    <property type="entry name" value="3-HYDROXYISOBUTYRYL-COA HYDROLASE, MITOCHONDRIAL"/>
    <property type="match status" value="1"/>
</dbReference>
<comment type="similarity">
    <text evidence="4">Belongs to the enoyl-CoA hydratase/isomerase family.</text>
</comment>
<comment type="catalytic activity">
    <reaction evidence="1 4">
        <text>3-hydroxy-2-methylpropanoyl-CoA + H2O = 3-hydroxy-2-methylpropanoate + CoA + H(+)</text>
        <dbReference type="Rhea" id="RHEA:20888"/>
        <dbReference type="ChEBI" id="CHEBI:11805"/>
        <dbReference type="ChEBI" id="CHEBI:15377"/>
        <dbReference type="ChEBI" id="CHEBI:15378"/>
        <dbReference type="ChEBI" id="CHEBI:57287"/>
        <dbReference type="ChEBI" id="CHEBI:57340"/>
        <dbReference type="EC" id="3.1.2.4"/>
    </reaction>
</comment>
<dbReference type="Proteomes" id="UP000257109">
    <property type="component" value="Unassembled WGS sequence"/>
</dbReference>
<comment type="function">
    <text evidence="4">Hydrolyzes 3-hydroxyisobutyryl-CoA (HIBYL-CoA), a saline catabolite. Has high activity toward isobutyryl-CoA. Could be an isobutyryl-CoA dehydrogenase that functions in valine catabolism.</text>
</comment>
<comment type="pathway">
    <text evidence="4">Amino-acid degradation; L-valine degradation.</text>
</comment>
<feature type="non-terminal residue" evidence="6">
    <location>
        <position position="1"/>
    </location>
</feature>
<dbReference type="GO" id="GO:0003860">
    <property type="term" value="F:3-hydroxyisobutyryl-CoA hydrolase activity"/>
    <property type="evidence" value="ECO:0007669"/>
    <property type="project" value="UniProtKB-UniRule"/>
</dbReference>
<comment type="caution">
    <text evidence="6">The sequence shown here is derived from an EMBL/GenBank/DDBJ whole genome shotgun (WGS) entry which is preliminary data.</text>
</comment>